<gene>
    <name evidence="4" type="primary">LOC110280455</name>
</gene>
<dbReference type="KEGG" id="adu:110280455"/>
<evidence type="ECO:0000256" key="1">
    <source>
        <dbReference type="SAM" id="MobiDB-lite"/>
    </source>
</evidence>
<organism evidence="3 4">
    <name type="scientific">Arachis duranensis</name>
    <name type="common">Wild peanut</name>
    <dbReference type="NCBI Taxonomy" id="130453"/>
    <lineage>
        <taxon>Eukaryota</taxon>
        <taxon>Viridiplantae</taxon>
        <taxon>Streptophyta</taxon>
        <taxon>Embryophyta</taxon>
        <taxon>Tracheophyta</taxon>
        <taxon>Spermatophyta</taxon>
        <taxon>Magnoliopsida</taxon>
        <taxon>eudicotyledons</taxon>
        <taxon>Gunneridae</taxon>
        <taxon>Pentapetalae</taxon>
        <taxon>rosids</taxon>
        <taxon>fabids</taxon>
        <taxon>Fabales</taxon>
        <taxon>Fabaceae</taxon>
        <taxon>Papilionoideae</taxon>
        <taxon>50 kb inversion clade</taxon>
        <taxon>dalbergioids sensu lato</taxon>
        <taxon>Dalbergieae</taxon>
        <taxon>Pterocarpus clade</taxon>
        <taxon>Arachis</taxon>
    </lineage>
</organism>
<dbReference type="InterPro" id="IPR051320">
    <property type="entry name" value="Viral_Replic_Matur_Polypro"/>
</dbReference>
<reference evidence="3" key="1">
    <citation type="journal article" date="2016" name="Nat. Genet.">
        <title>The genome sequences of Arachis duranensis and Arachis ipaensis, the diploid ancestors of cultivated peanut.</title>
        <authorList>
            <person name="Bertioli D.J."/>
            <person name="Cannon S.B."/>
            <person name="Froenicke L."/>
            <person name="Huang G."/>
            <person name="Farmer A.D."/>
            <person name="Cannon E.K."/>
            <person name="Liu X."/>
            <person name="Gao D."/>
            <person name="Clevenger J."/>
            <person name="Dash S."/>
            <person name="Ren L."/>
            <person name="Moretzsohn M.C."/>
            <person name="Shirasawa K."/>
            <person name="Huang W."/>
            <person name="Vidigal B."/>
            <person name="Abernathy B."/>
            <person name="Chu Y."/>
            <person name="Niederhuth C.E."/>
            <person name="Umale P."/>
            <person name="Araujo A.C."/>
            <person name="Kozik A."/>
            <person name="Kim K.D."/>
            <person name="Burow M.D."/>
            <person name="Varshney R.K."/>
            <person name="Wang X."/>
            <person name="Zhang X."/>
            <person name="Barkley N."/>
            <person name="Guimaraes P.M."/>
            <person name="Isobe S."/>
            <person name="Guo B."/>
            <person name="Liao B."/>
            <person name="Stalker H.T."/>
            <person name="Schmitz R.J."/>
            <person name="Scheffler B.E."/>
            <person name="Leal-Bertioli S.C."/>
            <person name="Xun X."/>
            <person name="Jackson S.A."/>
            <person name="Michelmore R."/>
            <person name="Ozias-Akins P."/>
        </authorList>
    </citation>
    <scope>NUCLEOTIDE SEQUENCE [LARGE SCALE GENOMIC DNA]</scope>
    <source>
        <strain evidence="3">cv. V14167</strain>
    </source>
</reference>
<accession>A0A6P5NHT6</accession>
<dbReference type="PANTHER" id="PTHR33064:SF37">
    <property type="entry name" value="RIBONUCLEASE H"/>
    <property type="match status" value="1"/>
</dbReference>
<keyword evidence="3" id="KW-1185">Reference proteome</keyword>
<dbReference type="InterPro" id="IPR043502">
    <property type="entry name" value="DNA/RNA_pol_sf"/>
</dbReference>
<protein>
    <submittedName>
        <fullName evidence="4">Uncharacterized protein LOC110280455</fullName>
    </submittedName>
</protein>
<feature type="domain" description="Reverse transcriptase" evidence="2">
    <location>
        <begin position="116"/>
        <end position="164"/>
    </location>
</feature>
<dbReference type="SUPFAM" id="SSF56672">
    <property type="entry name" value="DNA/RNA polymerases"/>
    <property type="match status" value="1"/>
</dbReference>
<reference evidence="4" key="2">
    <citation type="submission" date="2025-08" db="UniProtKB">
        <authorList>
            <consortium name="RefSeq"/>
        </authorList>
    </citation>
    <scope>IDENTIFICATION</scope>
    <source>
        <tissue evidence="4">Whole plant</tissue>
    </source>
</reference>
<feature type="region of interest" description="Disordered" evidence="1">
    <location>
        <begin position="176"/>
        <end position="195"/>
    </location>
</feature>
<dbReference type="InterPro" id="IPR043128">
    <property type="entry name" value="Rev_trsase/Diguanyl_cyclase"/>
</dbReference>
<dbReference type="PANTHER" id="PTHR33064">
    <property type="entry name" value="POL PROTEIN"/>
    <property type="match status" value="1"/>
</dbReference>
<dbReference type="RefSeq" id="XP_020997172.1">
    <property type="nucleotide sequence ID" value="XM_021141513.1"/>
</dbReference>
<dbReference type="Pfam" id="PF00078">
    <property type="entry name" value="RVT_1"/>
    <property type="match status" value="1"/>
</dbReference>
<name>A0A6P5NHT6_ARADU</name>
<evidence type="ECO:0000259" key="2">
    <source>
        <dbReference type="Pfam" id="PF00078"/>
    </source>
</evidence>
<dbReference type="Gene3D" id="3.30.70.270">
    <property type="match status" value="1"/>
</dbReference>
<evidence type="ECO:0000313" key="4">
    <source>
        <dbReference type="RefSeq" id="XP_020997172.1"/>
    </source>
</evidence>
<proteinExistence type="predicted"/>
<dbReference type="Proteomes" id="UP000515211">
    <property type="component" value="Chromosome 4"/>
</dbReference>
<dbReference type="InterPro" id="IPR000477">
    <property type="entry name" value="RT_dom"/>
</dbReference>
<evidence type="ECO:0000313" key="3">
    <source>
        <dbReference type="Proteomes" id="UP000515211"/>
    </source>
</evidence>
<dbReference type="AlphaFoldDB" id="A0A6P5NHT6"/>
<dbReference type="GeneID" id="110280455"/>
<sequence>MAAMPNLVYTIQAGTAATIHAMGQIGQPAESENGEGTRNSLGDVLRNLAEFLKITFYNKFFHEVLREVRELELIRLKQGVMTVIEYTSKFEELSNNCRHGGNQNAGDTESDPLRRDDILVYSKTAEEHEEHMRIVLQILKEWKFYAKLLKYELRKEEVKFLGHIVSKGGIEVDPSKVKEDGNGRPNTREITNKCL</sequence>